<name>A0ABQ6C082_9BURK</name>
<proteinExistence type="predicted"/>
<gene>
    <name evidence="2" type="ORF">GCM10007935_05880</name>
</gene>
<keyword evidence="1" id="KW-0472">Membrane</keyword>
<keyword evidence="3" id="KW-1185">Reference proteome</keyword>
<evidence type="ECO:0000256" key="1">
    <source>
        <dbReference type="SAM" id="Phobius"/>
    </source>
</evidence>
<protein>
    <submittedName>
        <fullName evidence="2">Uncharacterized protein</fullName>
    </submittedName>
</protein>
<dbReference type="EMBL" id="BSPB01000003">
    <property type="protein sequence ID" value="GLS13159.1"/>
    <property type="molecule type" value="Genomic_DNA"/>
</dbReference>
<keyword evidence="1" id="KW-1133">Transmembrane helix</keyword>
<feature type="transmembrane region" description="Helical" evidence="1">
    <location>
        <begin position="101"/>
        <end position="121"/>
    </location>
</feature>
<evidence type="ECO:0000313" key="2">
    <source>
        <dbReference type="EMBL" id="GLS13159.1"/>
    </source>
</evidence>
<reference evidence="3" key="1">
    <citation type="journal article" date="2019" name="Int. J. Syst. Evol. Microbiol.">
        <title>The Global Catalogue of Microorganisms (GCM) 10K type strain sequencing project: providing services to taxonomists for standard genome sequencing and annotation.</title>
        <authorList>
            <consortium name="The Broad Institute Genomics Platform"/>
            <consortium name="The Broad Institute Genome Sequencing Center for Infectious Disease"/>
            <person name="Wu L."/>
            <person name="Ma J."/>
        </authorList>
    </citation>
    <scope>NUCLEOTIDE SEQUENCE [LARGE SCALE GENOMIC DNA]</scope>
    <source>
        <strain evidence="3">NBRC 109341</strain>
    </source>
</reference>
<accession>A0ABQ6C082</accession>
<organism evidence="2 3">
    <name type="scientific">Hydrogenophaga electricum</name>
    <dbReference type="NCBI Taxonomy" id="1230953"/>
    <lineage>
        <taxon>Bacteria</taxon>
        <taxon>Pseudomonadati</taxon>
        <taxon>Pseudomonadota</taxon>
        <taxon>Betaproteobacteria</taxon>
        <taxon>Burkholderiales</taxon>
        <taxon>Comamonadaceae</taxon>
        <taxon>Hydrogenophaga</taxon>
    </lineage>
</organism>
<dbReference type="RefSeq" id="WP_284306631.1">
    <property type="nucleotide sequence ID" value="NZ_BSPB01000003.1"/>
</dbReference>
<keyword evidence="1" id="KW-0812">Transmembrane</keyword>
<comment type="caution">
    <text evidence="2">The sequence shown here is derived from an EMBL/GenBank/DDBJ whole genome shotgun (WGS) entry which is preliminary data.</text>
</comment>
<dbReference type="Proteomes" id="UP001156903">
    <property type="component" value="Unassembled WGS sequence"/>
</dbReference>
<sequence>MQPNDNPDTVSVDEHSHWEATQMEDVFLPSVRVQLGWADVERAVDRGAIVPQHAHALWAAWAAPGGPTRVGADTHHQPAFENTVADDPDLLPASDPSPSPWWRWGSLVVAALLGAGVTFFLR</sequence>
<evidence type="ECO:0000313" key="3">
    <source>
        <dbReference type="Proteomes" id="UP001156903"/>
    </source>
</evidence>